<feature type="transmembrane region" description="Helical" evidence="1">
    <location>
        <begin position="178"/>
        <end position="199"/>
    </location>
</feature>
<organism evidence="2 3">
    <name type="scientific">Vagococcus entomophilus</name>
    <dbReference type="NCBI Taxonomy" id="1160095"/>
    <lineage>
        <taxon>Bacteria</taxon>
        <taxon>Bacillati</taxon>
        <taxon>Bacillota</taxon>
        <taxon>Bacilli</taxon>
        <taxon>Lactobacillales</taxon>
        <taxon>Enterococcaceae</taxon>
        <taxon>Vagococcus</taxon>
    </lineage>
</organism>
<proteinExistence type="predicted"/>
<dbReference type="AlphaFoldDB" id="A0A430AKC3"/>
<dbReference type="EMBL" id="NGJZ01000001">
    <property type="protein sequence ID" value="RSU08560.1"/>
    <property type="molecule type" value="Genomic_DNA"/>
</dbReference>
<evidence type="ECO:0000313" key="3">
    <source>
        <dbReference type="Proteomes" id="UP000288669"/>
    </source>
</evidence>
<feature type="transmembrane region" description="Helical" evidence="1">
    <location>
        <begin position="136"/>
        <end position="158"/>
    </location>
</feature>
<feature type="transmembrane region" description="Helical" evidence="1">
    <location>
        <begin position="95"/>
        <end position="116"/>
    </location>
</feature>
<keyword evidence="1" id="KW-0812">Transmembrane</keyword>
<sequence length="255" mass="29883">MKNIFDQFDKEDFYMIEFKMKEYGRSIGSFIVLNILWPWIHLLFNIYIIVVLSGVFTEGQPILYLVFLVASFIYMIQSLFMYFRRKNRSNVLKQARHYFKTFVLICLTLVILGFSISVDNNEELIYSLSESNKIGSILNILLGVLLITIVLSFIFMFLKLKLKLYRKNDSKESKIQLYNALSIAALPVATSIVFFINLFRQAHFSSIDSIDKVFPLVCIIGAYFGASCSADFYMVYYLRKRFPEDFVKEDQMEEE</sequence>
<feature type="transmembrane region" description="Helical" evidence="1">
    <location>
        <begin position="62"/>
        <end position="83"/>
    </location>
</feature>
<dbReference type="Proteomes" id="UP000288669">
    <property type="component" value="Unassembled WGS sequence"/>
</dbReference>
<protein>
    <submittedName>
        <fullName evidence="2">Uncharacterized protein</fullName>
    </submittedName>
</protein>
<feature type="transmembrane region" description="Helical" evidence="1">
    <location>
        <begin position="214"/>
        <end position="238"/>
    </location>
</feature>
<evidence type="ECO:0000313" key="2">
    <source>
        <dbReference type="EMBL" id="RSU08560.1"/>
    </source>
</evidence>
<feature type="transmembrane region" description="Helical" evidence="1">
    <location>
        <begin position="30"/>
        <end position="56"/>
    </location>
</feature>
<keyword evidence="1" id="KW-1133">Transmembrane helix</keyword>
<dbReference type="RefSeq" id="WP_126823261.1">
    <property type="nucleotide sequence ID" value="NZ_JBHLWU010000001.1"/>
</dbReference>
<evidence type="ECO:0000256" key="1">
    <source>
        <dbReference type="SAM" id="Phobius"/>
    </source>
</evidence>
<accession>A0A430AKC3</accession>
<gene>
    <name evidence="2" type="ORF">CBF30_04835</name>
</gene>
<comment type="caution">
    <text evidence="2">The sequence shown here is derived from an EMBL/GenBank/DDBJ whole genome shotgun (WGS) entry which is preliminary data.</text>
</comment>
<reference evidence="2 3" key="1">
    <citation type="submission" date="2017-05" db="EMBL/GenBank/DDBJ databases">
        <title>Vagococcus spp. assemblies.</title>
        <authorList>
            <person name="Gulvik C.A."/>
        </authorList>
    </citation>
    <scope>NUCLEOTIDE SEQUENCE [LARGE SCALE GENOMIC DNA]</scope>
    <source>
        <strain evidence="2 3">DSM 24756</strain>
    </source>
</reference>
<name>A0A430AKC3_9ENTE</name>
<keyword evidence="1" id="KW-0472">Membrane</keyword>
<keyword evidence="3" id="KW-1185">Reference proteome</keyword>